<evidence type="ECO:0000256" key="1">
    <source>
        <dbReference type="ARBA" id="ARBA00004395"/>
    </source>
</evidence>
<evidence type="ECO:0000256" key="2">
    <source>
        <dbReference type="ARBA" id="ARBA00020974"/>
    </source>
</evidence>
<feature type="region of interest" description="Disordered" evidence="5">
    <location>
        <begin position="1"/>
        <end position="132"/>
    </location>
</feature>
<dbReference type="GO" id="GO:0000139">
    <property type="term" value="C:Golgi membrane"/>
    <property type="evidence" value="ECO:0007669"/>
    <property type="project" value="UniProtKB-SubCell"/>
</dbReference>
<feature type="domain" description="Conserved oligomeric Golgi complex subunit 5 helical" evidence="7">
    <location>
        <begin position="300"/>
        <end position="505"/>
    </location>
</feature>
<dbReference type="GeneTree" id="ENSGT00390000004586"/>
<dbReference type="Pfam" id="PF20649">
    <property type="entry name" value="COG5_C"/>
    <property type="match status" value="1"/>
</dbReference>
<dbReference type="GO" id="GO:0006891">
    <property type="term" value="P:intra-Golgi vesicle-mediated transport"/>
    <property type="evidence" value="ECO:0007669"/>
    <property type="project" value="InterPro"/>
</dbReference>
<reference evidence="8" key="2">
    <citation type="submission" date="2025-08" db="UniProtKB">
        <authorList>
            <consortium name="Ensembl"/>
        </authorList>
    </citation>
    <scope>IDENTIFICATION</scope>
    <source>
        <strain evidence="8">broiler</strain>
    </source>
</reference>
<sequence length="920" mass="102139">MCKYNRKTNVSASIAPLNDPRRRRPPAFPPRHPPHSTHSAALRQQLLTWSSEPSGHISSRRAQPETDPPGPSPDIVRVLRRPRSCITNSPLTAPPCPAPPRRSLCHHRRAPPPGSDARQAPLGGMEEAGGGAPAPALAELQADECYADFFREDFDVKAYTSQSIHQAVIAEQLAKLAQGISQLDKELHVQVVARHEDLLAQATGIESLEGVLQMMQTRIGALQSTVDRIRAKIVDPYNKIVSRTAQLAKLQAACDLLRRIIRILHLSKRLQGQLQGGSREITKAAQSLNELDYLSQGIDLSGIEVIENDLLFIARARLEVENQAKRLLEQGVETQSPTQVGTALQVFYNLGTLKDTIANVVDGYCTVLEENIKNALDIKVLTQPSQTVTRGGPGRAAMPTPGNTAAFRAALWTNMEKLMDQICAACGQVQHLQKLLAKKRDPISHVCFIEEIVKDGQSDILYKFWTAVTQTLSSQFQSATDSSMFLKQAFEGEYPKLLRLYNDLWKRLQQYSQNIQRNFNTSGSPDLFAELQQMEEDAQDIFMQKTQDYDPEKALKDSLQQYEAAYLSKSLSRLFDPINLVFPPGGRNPPSSDELDSIIKTIASELNVAAVDPDLSLAVAKNVAKTIQLYGVKSEQLLSTQGDASQVIGPLTEGQRRNVAVVNSLYKLHQAVLKAVHDLMGSAVQPLLNSVGDSVEAIIITMHQEDFSGSLSSSGKPDVPCSLYMKELQGFIGRVMSDYFRHFECFDFVFDNTEAMAQRAIELFIRNASLIRPLGEGGKMRLAADFAQMELAVAPLCRRVSDLGKSYRQLRSFRPLLFQTSEHIASSPALGEVIPFSIILQFLFTRAPPELKSPFQRAEWSIARYSQWLDDHPSEKDRLALIRGALEAYVQSVRAREGKEFAPVYPIMVQLLQKAMSALQ</sequence>
<dbReference type="OrthoDB" id="18786at2759"/>
<evidence type="ECO:0000256" key="4">
    <source>
        <dbReference type="ARBA" id="ARBA00023136"/>
    </source>
</evidence>
<feature type="domain" description="Conserved oligomeric Golgi complex subunit 5 N-terminal" evidence="6">
    <location>
        <begin position="148"/>
        <end position="270"/>
    </location>
</feature>
<evidence type="ECO:0000256" key="5">
    <source>
        <dbReference type="SAM" id="MobiDB-lite"/>
    </source>
</evidence>
<evidence type="ECO:0000256" key="3">
    <source>
        <dbReference type="ARBA" id="ARBA00023034"/>
    </source>
</evidence>
<dbReference type="Pfam" id="PF10392">
    <property type="entry name" value="COG5_N"/>
    <property type="match status" value="1"/>
</dbReference>
<protein>
    <recommendedName>
        <fullName evidence="2">Conserved oligomeric Golgi complex subunit 5</fullName>
    </recommendedName>
</protein>
<dbReference type="InterPro" id="IPR019465">
    <property type="entry name" value="Cog5"/>
</dbReference>
<evidence type="ECO:0000259" key="7">
    <source>
        <dbReference type="Pfam" id="PF20649"/>
    </source>
</evidence>
<dbReference type="Ensembl" id="ENSGALT00010021866.1">
    <property type="protein sequence ID" value="ENSGALP00010012513.1"/>
    <property type="gene ID" value="ENSGALG00010009115.1"/>
</dbReference>
<dbReference type="Proteomes" id="UP000000539">
    <property type="component" value="Chromosome 1"/>
</dbReference>
<dbReference type="PANTHER" id="PTHR13228">
    <property type="entry name" value="CONSERVED OLIGOMERIC GOLGI COMPLEX COMPONENT 5"/>
    <property type="match status" value="1"/>
</dbReference>
<feature type="compositionally biased region" description="Polar residues" evidence="5">
    <location>
        <begin position="45"/>
        <end position="61"/>
    </location>
</feature>
<dbReference type="InterPro" id="IPR048485">
    <property type="entry name" value="COG5_helical"/>
</dbReference>
<reference evidence="8" key="3">
    <citation type="submission" date="2025-09" db="UniProtKB">
        <authorList>
            <consortium name="Ensembl"/>
        </authorList>
    </citation>
    <scope>IDENTIFICATION</scope>
    <source>
        <strain evidence="8">broiler</strain>
    </source>
</reference>
<comment type="subcellular location">
    <subcellularLocation>
        <location evidence="1">Golgi apparatus membrane</location>
        <topology evidence="1">Peripheral membrane protein</topology>
    </subcellularLocation>
</comment>
<dbReference type="PANTHER" id="PTHR13228:SF3">
    <property type="entry name" value="CONSERVED OLIGOMERIC GOLGI COMPLEX SUBUNIT 5"/>
    <property type="match status" value="1"/>
</dbReference>
<dbReference type="GO" id="GO:0017119">
    <property type="term" value="C:Golgi transport complex"/>
    <property type="evidence" value="ECO:0007669"/>
    <property type="project" value="InterPro"/>
</dbReference>
<dbReference type="InterPro" id="IPR049176">
    <property type="entry name" value="COG5_N"/>
</dbReference>
<keyword evidence="3" id="KW-0333">Golgi apparatus</keyword>
<keyword evidence="9" id="KW-1185">Reference proteome</keyword>
<evidence type="ECO:0000259" key="6">
    <source>
        <dbReference type="Pfam" id="PF10392"/>
    </source>
</evidence>
<keyword evidence="4" id="KW-0472">Membrane</keyword>
<organism evidence="8 9">
    <name type="scientific">Gallus gallus</name>
    <name type="common">Chicken</name>
    <dbReference type="NCBI Taxonomy" id="9031"/>
    <lineage>
        <taxon>Eukaryota</taxon>
        <taxon>Metazoa</taxon>
        <taxon>Chordata</taxon>
        <taxon>Craniata</taxon>
        <taxon>Vertebrata</taxon>
        <taxon>Euteleostomi</taxon>
        <taxon>Archelosauria</taxon>
        <taxon>Archosauria</taxon>
        <taxon>Dinosauria</taxon>
        <taxon>Saurischia</taxon>
        <taxon>Theropoda</taxon>
        <taxon>Coelurosauria</taxon>
        <taxon>Aves</taxon>
        <taxon>Neognathae</taxon>
        <taxon>Galloanserae</taxon>
        <taxon>Galliformes</taxon>
        <taxon>Phasianidae</taxon>
        <taxon>Phasianinae</taxon>
        <taxon>Gallus</taxon>
    </lineage>
</organism>
<evidence type="ECO:0007829" key="10">
    <source>
        <dbReference type="PeptideAtlas" id="A0A8V0Y0N7"/>
    </source>
</evidence>
<evidence type="ECO:0000313" key="9">
    <source>
        <dbReference type="Proteomes" id="UP000000539"/>
    </source>
</evidence>
<reference evidence="8" key="1">
    <citation type="submission" date="2020-11" db="EMBL/GenBank/DDBJ databases">
        <title>Gallus gallus (Chicken) genome, bGalGal1, GRCg7b, maternal haplotype autosomes + Z &amp; W.</title>
        <authorList>
            <person name="Warren W."/>
            <person name="Formenti G."/>
            <person name="Fedrigo O."/>
            <person name="Haase B."/>
            <person name="Mountcastle J."/>
            <person name="Balacco J."/>
            <person name="Tracey A."/>
            <person name="Schneider V."/>
            <person name="Okimoto R."/>
            <person name="Cheng H."/>
            <person name="Hawken R."/>
            <person name="Howe K."/>
            <person name="Jarvis E.D."/>
        </authorList>
    </citation>
    <scope>NUCLEOTIDE SEQUENCE [LARGE SCALE GENOMIC DNA]</scope>
    <source>
        <strain evidence="8">Broiler</strain>
    </source>
</reference>
<keyword evidence="10" id="KW-1267">Proteomics identification</keyword>
<name>A0A8V0Y0N7_CHICK</name>
<accession>A0A8V0Y0N7</accession>
<dbReference type="AlphaFoldDB" id="A0A8V0Y0N7"/>
<evidence type="ECO:0000313" key="8">
    <source>
        <dbReference type="Ensembl" id="ENSGALP00010012513.1"/>
    </source>
</evidence>
<proteinExistence type="evidence at protein level"/>
<gene>
    <name evidence="8" type="primary">COG5</name>
</gene>